<dbReference type="Gene3D" id="3.90.550.10">
    <property type="entry name" value="Spore Coat Polysaccharide Biosynthesis Protein SpsA, Chain A"/>
    <property type="match status" value="1"/>
</dbReference>
<dbReference type="SUPFAM" id="SSF53448">
    <property type="entry name" value="Nucleotide-diphospho-sugar transferases"/>
    <property type="match status" value="1"/>
</dbReference>
<organism evidence="5 6">
    <name type="scientific">Roseibium litorale</name>
    <dbReference type="NCBI Taxonomy" id="2803841"/>
    <lineage>
        <taxon>Bacteria</taxon>
        <taxon>Pseudomonadati</taxon>
        <taxon>Pseudomonadota</taxon>
        <taxon>Alphaproteobacteria</taxon>
        <taxon>Hyphomicrobiales</taxon>
        <taxon>Stappiaceae</taxon>
        <taxon>Roseibium</taxon>
    </lineage>
</organism>
<accession>A0ABR9CM51</accession>
<keyword evidence="6" id="KW-1185">Reference proteome</keyword>
<keyword evidence="3" id="KW-0808">Transferase</keyword>
<name>A0ABR9CM51_9HYPH</name>
<evidence type="ECO:0000259" key="4">
    <source>
        <dbReference type="Pfam" id="PF00535"/>
    </source>
</evidence>
<dbReference type="Proteomes" id="UP000632063">
    <property type="component" value="Unassembled WGS sequence"/>
</dbReference>
<dbReference type="RefSeq" id="WP_192148052.1">
    <property type="nucleotide sequence ID" value="NZ_JACYXI010000005.1"/>
</dbReference>
<dbReference type="InterPro" id="IPR050834">
    <property type="entry name" value="Glycosyltransf_2"/>
</dbReference>
<evidence type="ECO:0000256" key="1">
    <source>
        <dbReference type="ARBA" id="ARBA00006739"/>
    </source>
</evidence>
<comment type="caution">
    <text evidence="5">The sequence shown here is derived from an EMBL/GenBank/DDBJ whole genome shotgun (WGS) entry which is preliminary data.</text>
</comment>
<reference evidence="6" key="1">
    <citation type="submission" date="2020-09" db="EMBL/GenBank/DDBJ databases">
        <title>The genome sequence of strain Labrenzia suaedae 4C16A.</title>
        <authorList>
            <person name="Liu Y."/>
        </authorList>
    </citation>
    <scope>NUCLEOTIDE SEQUENCE [LARGE SCALE GENOMIC DNA]</scope>
    <source>
        <strain evidence="6">4C16A</strain>
    </source>
</reference>
<reference evidence="5 6" key="2">
    <citation type="journal article" date="2021" name="Int. J. Syst. Evol. Microbiol.">
        <title>Roseibium litorale sp. nov., isolated from a tidal flat sediment and proposal for the reclassification of Labrenzia polysiphoniae as Roseibium polysiphoniae comb. nov.</title>
        <authorList>
            <person name="Liu Y."/>
            <person name="Pei T."/>
            <person name="Du J."/>
            <person name="Chao M."/>
            <person name="Deng M.R."/>
            <person name="Zhu H."/>
        </authorList>
    </citation>
    <scope>NUCLEOTIDE SEQUENCE [LARGE SCALE GENOMIC DNA]</scope>
    <source>
        <strain evidence="5 6">4C16A</strain>
    </source>
</reference>
<dbReference type="Pfam" id="PF00535">
    <property type="entry name" value="Glycos_transf_2"/>
    <property type="match status" value="1"/>
</dbReference>
<gene>
    <name evidence="5" type="ORF">IG616_10205</name>
</gene>
<feature type="domain" description="Glycosyltransferase 2-like" evidence="4">
    <location>
        <begin position="8"/>
        <end position="131"/>
    </location>
</feature>
<dbReference type="PANTHER" id="PTHR43685:SF5">
    <property type="entry name" value="GLYCOSYLTRANSFERASE EPSE-RELATED"/>
    <property type="match status" value="1"/>
</dbReference>
<evidence type="ECO:0000256" key="3">
    <source>
        <dbReference type="ARBA" id="ARBA00022679"/>
    </source>
</evidence>
<sequence length="359" mass="39867">MTTPPAVSIVLPVRNGEAYISAAIDSMLNQSFSGFEMLVINDGSTDGTPDLLTEAAKKDARIRILQGDGKGLVHALNLGISKARSHLICRMDADDLSDTNRLERQVAFLEASPEVDLVFSQMRMMNAAGELTGKQTHALTSPEAVKQALERGDCEVHHPTVLGRRQALLEAGLYREAFARAEDLDLWLRMSERGKIAGLDEILLTYRIHGGQVSREHTLRQRFSRDLAVLCARHRRTSGQDPMKGLENPIALDENTVVLTAEGEPMPSDILALLKTYRALDAVLSDQPDRIPDTETLRWLLKDLRQKSIFPSARLRQKVYHHIAQTAFGRGEISLGIKAALRALQNNPSRAIKQRFKPV</sequence>
<dbReference type="InterPro" id="IPR029044">
    <property type="entry name" value="Nucleotide-diphossugar_trans"/>
</dbReference>
<dbReference type="InterPro" id="IPR001173">
    <property type="entry name" value="Glyco_trans_2-like"/>
</dbReference>
<comment type="similarity">
    <text evidence="1">Belongs to the glycosyltransferase 2 family.</text>
</comment>
<evidence type="ECO:0000313" key="6">
    <source>
        <dbReference type="Proteomes" id="UP000632063"/>
    </source>
</evidence>
<proteinExistence type="inferred from homology"/>
<dbReference type="PANTHER" id="PTHR43685">
    <property type="entry name" value="GLYCOSYLTRANSFERASE"/>
    <property type="match status" value="1"/>
</dbReference>
<protein>
    <submittedName>
        <fullName evidence="5">Glycosyltransferase</fullName>
    </submittedName>
</protein>
<dbReference type="EMBL" id="JACYXI010000005">
    <property type="protein sequence ID" value="MBD8891922.1"/>
    <property type="molecule type" value="Genomic_DNA"/>
</dbReference>
<evidence type="ECO:0000256" key="2">
    <source>
        <dbReference type="ARBA" id="ARBA00022676"/>
    </source>
</evidence>
<evidence type="ECO:0000313" key="5">
    <source>
        <dbReference type="EMBL" id="MBD8891922.1"/>
    </source>
</evidence>
<keyword evidence="2" id="KW-0328">Glycosyltransferase</keyword>